<sequence length="63" mass="7159">MSSSSPNPPFETVRGWSVMNVRLFLESKKEEFSLNDAEIGEFEKNGINGNAFLMYTVKDLLQD</sequence>
<gene>
    <name evidence="1" type="ORF">FWILDA_LOCUS5750</name>
</gene>
<reference evidence="1" key="1">
    <citation type="submission" date="2022-08" db="EMBL/GenBank/DDBJ databases">
        <authorList>
            <person name="Kallberg Y."/>
            <person name="Tangrot J."/>
            <person name="Rosling A."/>
        </authorList>
    </citation>
    <scope>NUCLEOTIDE SEQUENCE</scope>
    <source>
        <strain evidence="1">Wild A</strain>
    </source>
</reference>
<name>A0A9W4WR56_9GLOM</name>
<comment type="caution">
    <text evidence="1">The sequence shown here is derived from an EMBL/GenBank/DDBJ whole genome shotgun (WGS) entry which is preliminary data.</text>
</comment>
<organism evidence="1 2">
    <name type="scientific">Funneliformis geosporum</name>
    <dbReference type="NCBI Taxonomy" id="1117311"/>
    <lineage>
        <taxon>Eukaryota</taxon>
        <taxon>Fungi</taxon>
        <taxon>Fungi incertae sedis</taxon>
        <taxon>Mucoromycota</taxon>
        <taxon>Glomeromycotina</taxon>
        <taxon>Glomeromycetes</taxon>
        <taxon>Glomerales</taxon>
        <taxon>Glomeraceae</taxon>
        <taxon>Funneliformis</taxon>
    </lineage>
</organism>
<dbReference type="Gene3D" id="1.10.150.50">
    <property type="entry name" value="Transcription Factor, Ets-1"/>
    <property type="match status" value="1"/>
</dbReference>
<evidence type="ECO:0000313" key="2">
    <source>
        <dbReference type="Proteomes" id="UP001153678"/>
    </source>
</evidence>
<dbReference type="InterPro" id="IPR013761">
    <property type="entry name" value="SAM/pointed_sf"/>
</dbReference>
<accession>A0A9W4WR56</accession>
<feature type="non-terminal residue" evidence="1">
    <location>
        <position position="63"/>
    </location>
</feature>
<keyword evidence="2" id="KW-1185">Reference proteome</keyword>
<dbReference type="AlphaFoldDB" id="A0A9W4WR56"/>
<evidence type="ECO:0000313" key="1">
    <source>
        <dbReference type="EMBL" id="CAI2172774.1"/>
    </source>
</evidence>
<dbReference type="Proteomes" id="UP001153678">
    <property type="component" value="Unassembled WGS sequence"/>
</dbReference>
<dbReference type="SUPFAM" id="SSF47769">
    <property type="entry name" value="SAM/Pointed domain"/>
    <property type="match status" value="1"/>
</dbReference>
<dbReference type="OrthoDB" id="2330546at2759"/>
<proteinExistence type="predicted"/>
<protein>
    <submittedName>
        <fullName evidence="1">187_t:CDS:1</fullName>
    </submittedName>
</protein>
<dbReference type="EMBL" id="CAMKVN010000980">
    <property type="protein sequence ID" value="CAI2172774.1"/>
    <property type="molecule type" value="Genomic_DNA"/>
</dbReference>